<reference evidence="3" key="1">
    <citation type="submission" date="2013-06" db="EMBL/GenBank/DDBJ databases">
        <authorList>
            <person name="Zhao Q."/>
        </authorList>
    </citation>
    <scope>NUCLEOTIDE SEQUENCE</scope>
    <source>
        <strain evidence="3">cv. W1943</strain>
    </source>
</reference>
<evidence type="ECO:0000313" key="2">
    <source>
        <dbReference type="EnsemblPlants" id="ORUFI06G09840.1"/>
    </source>
</evidence>
<organism evidence="2 3">
    <name type="scientific">Oryza rufipogon</name>
    <name type="common">Brownbeard rice</name>
    <name type="synonym">Asian wild rice</name>
    <dbReference type="NCBI Taxonomy" id="4529"/>
    <lineage>
        <taxon>Eukaryota</taxon>
        <taxon>Viridiplantae</taxon>
        <taxon>Streptophyta</taxon>
        <taxon>Embryophyta</taxon>
        <taxon>Tracheophyta</taxon>
        <taxon>Spermatophyta</taxon>
        <taxon>Magnoliopsida</taxon>
        <taxon>Liliopsida</taxon>
        <taxon>Poales</taxon>
        <taxon>Poaceae</taxon>
        <taxon>BOP clade</taxon>
        <taxon>Oryzoideae</taxon>
        <taxon>Oryzeae</taxon>
        <taxon>Oryzinae</taxon>
        <taxon>Oryza</taxon>
    </lineage>
</organism>
<reference evidence="2" key="2">
    <citation type="submission" date="2015-06" db="UniProtKB">
        <authorList>
            <consortium name="EnsemblPlants"/>
        </authorList>
    </citation>
    <scope>IDENTIFICATION</scope>
</reference>
<proteinExistence type="predicted"/>
<dbReference type="HOGENOM" id="CLU_2254591_0_0_1"/>
<feature type="compositionally biased region" description="Basic and acidic residues" evidence="1">
    <location>
        <begin position="7"/>
        <end position="19"/>
    </location>
</feature>
<evidence type="ECO:0000256" key="1">
    <source>
        <dbReference type="SAM" id="MobiDB-lite"/>
    </source>
</evidence>
<dbReference type="Gramene" id="ORUFI06G09840.1">
    <property type="protein sequence ID" value="ORUFI06G09840.1"/>
    <property type="gene ID" value="ORUFI06G09840"/>
</dbReference>
<keyword evidence="3" id="KW-1185">Reference proteome</keyword>
<dbReference type="AlphaFoldDB" id="A0A0E0PVV3"/>
<evidence type="ECO:0000313" key="3">
    <source>
        <dbReference type="Proteomes" id="UP000008022"/>
    </source>
</evidence>
<protein>
    <submittedName>
        <fullName evidence="2">Uncharacterized protein</fullName>
    </submittedName>
</protein>
<feature type="region of interest" description="Disordered" evidence="1">
    <location>
        <begin position="1"/>
        <end position="58"/>
    </location>
</feature>
<dbReference type="EnsemblPlants" id="ORUFI06G09840.1">
    <property type="protein sequence ID" value="ORUFI06G09840.1"/>
    <property type="gene ID" value="ORUFI06G09840"/>
</dbReference>
<dbReference type="Proteomes" id="UP000008022">
    <property type="component" value="Unassembled WGS sequence"/>
</dbReference>
<sequence length="104" mass="11715">MKGRSHLNREEEGARESRHSSWSSRAPSPLLSSSSRRTAMVKPAGNEGPKPFEWGRGGRWFRQARHDNLETKTTTAHGLARRQRAKLEFSGVTLPEQHARARVG</sequence>
<accession>A0A0E0PVV3</accession>
<name>A0A0E0PVV3_ORYRU</name>
<feature type="compositionally biased region" description="Low complexity" evidence="1">
    <location>
        <begin position="20"/>
        <end position="37"/>
    </location>
</feature>